<organism evidence="3 4">
    <name type="scientific">Thermomonas brevis</name>
    <dbReference type="NCBI Taxonomy" id="215691"/>
    <lineage>
        <taxon>Bacteria</taxon>
        <taxon>Pseudomonadati</taxon>
        <taxon>Pseudomonadota</taxon>
        <taxon>Gammaproteobacteria</taxon>
        <taxon>Lysobacterales</taxon>
        <taxon>Lysobacteraceae</taxon>
        <taxon>Thermomonas</taxon>
    </lineage>
</organism>
<reference evidence="3 4" key="1">
    <citation type="submission" date="2020-08" db="EMBL/GenBank/DDBJ databases">
        <title>Genome sequence of Thermomonas brevis KACC 16975T.</title>
        <authorList>
            <person name="Hyun D.-W."/>
            <person name="Bae J.-W."/>
        </authorList>
    </citation>
    <scope>NUCLEOTIDE SEQUENCE [LARGE SCALE GENOMIC DNA]</scope>
    <source>
        <strain evidence="3 4">KACC 16975</strain>
    </source>
</reference>
<dbReference type="AlphaFoldDB" id="A0A7G9QW65"/>
<name>A0A7G9QW65_9GAMM</name>
<feature type="transmembrane region" description="Helical" evidence="2">
    <location>
        <begin position="53"/>
        <end position="72"/>
    </location>
</feature>
<accession>A0A7G9QW65</accession>
<dbReference type="Proteomes" id="UP000515977">
    <property type="component" value="Chromosome"/>
</dbReference>
<keyword evidence="4" id="KW-1185">Reference proteome</keyword>
<evidence type="ECO:0000313" key="4">
    <source>
        <dbReference type="Proteomes" id="UP000515977"/>
    </source>
</evidence>
<protein>
    <submittedName>
        <fullName evidence="3">Uncharacterized protein</fullName>
    </submittedName>
</protein>
<evidence type="ECO:0000313" key="3">
    <source>
        <dbReference type="EMBL" id="QNN47590.1"/>
    </source>
</evidence>
<evidence type="ECO:0000256" key="1">
    <source>
        <dbReference type="SAM" id="MobiDB-lite"/>
    </source>
</evidence>
<dbReference type="EMBL" id="CP060711">
    <property type="protein sequence ID" value="QNN47590.1"/>
    <property type="molecule type" value="Genomic_DNA"/>
</dbReference>
<gene>
    <name evidence="3" type="ORF">H9L17_05475</name>
</gene>
<keyword evidence="2" id="KW-0472">Membrane</keyword>
<keyword evidence="2" id="KW-1133">Transmembrane helix</keyword>
<feature type="compositionally biased region" description="Low complexity" evidence="1">
    <location>
        <begin position="128"/>
        <end position="137"/>
    </location>
</feature>
<feature type="compositionally biased region" description="Low complexity" evidence="1">
    <location>
        <begin position="147"/>
        <end position="157"/>
    </location>
</feature>
<sequence>MPDASGHERHSLPPRWSDAFAALPLDAAPPQAWERLRARLPAKPVRVRGRWPLWLAAAASLAAVGMLSMPMWGPSGNVGSHSYTSATPATSAAVPPVAASPNSPVGANPIALVTPERTAQDSRSQGNSASRSASTAAARERPREEAIAATATSPRRIAPSRRARPESNLEPLYAESAQLEALLAVARDDRIASSGAAALTDSLDAELAAIDATLIQPGLDAPRRAGLWRQRVDTLRQLAGVETTRRLLSARGETYDAALVSID</sequence>
<feature type="region of interest" description="Disordered" evidence="1">
    <location>
        <begin position="116"/>
        <end position="167"/>
    </location>
</feature>
<evidence type="ECO:0000256" key="2">
    <source>
        <dbReference type="SAM" id="Phobius"/>
    </source>
</evidence>
<keyword evidence="2" id="KW-0812">Transmembrane</keyword>
<dbReference type="KEGG" id="tbv:H9L17_05475"/>
<proteinExistence type="predicted"/>
<dbReference type="RefSeq" id="WP_187571335.1">
    <property type="nucleotide sequence ID" value="NZ_CP060711.1"/>
</dbReference>